<dbReference type="PANTHER" id="PTHR33840:SF1">
    <property type="entry name" value="TLE1 PHOSPHOLIPASE DOMAIN-CONTAINING PROTEIN"/>
    <property type="match status" value="1"/>
</dbReference>
<evidence type="ECO:0000313" key="3">
    <source>
        <dbReference type="EMBL" id="KAK8863421.1"/>
    </source>
</evidence>
<name>A0ABR2IJL0_9PEZI</name>
<comment type="caution">
    <text evidence="3">The sequence shown here is derived from an EMBL/GenBank/DDBJ whole genome shotgun (WGS) entry which is preliminary data.</text>
</comment>
<evidence type="ECO:0000259" key="2">
    <source>
        <dbReference type="Pfam" id="PF09994"/>
    </source>
</evidence>
<reference evidence="3 4" key="1">
    <citation type="journal article" date="2024" name="IMA Fungus">
        <title>Apiospora arundinis, a panoply of carbohydrate-active enzymes and secondary metabolites.</title>
        <authorList>
            <person name="Sorensen T."/>
            <person name="Petersen C."/>
            <person name="Muurmann A.T."/>
            <person name="Christiansen J.V."/>
            <person name="Brundto M.L."/>
            <person name="Overgaard C.K."/>
            <person name="Boysen A.T."/>
            <person name="Wollenberg R.D."/>
            <person name="Larsen T.O."/>
            <person name="Sorensen J.L."/>
            <person name="Nielsen K.L."/>
            <person name="Sondergaard T.E."/>
        </authorList>
    </citation>
    <scope>NUCLEOTIDE SEQUENCE [LARGE SCALE GENOMIC DNA]</scope>
    <source>
        <strain evidence="3 4">AAU 773</strain>
    </source>
</reference>
<feature type="compositionally biased region" description="Basic and acidic residues" evidence="1">
    <location>
        <begin position="645"/>
        <end position="659"/>
    </location>
</feature>
<evidence type="ECO:0000256" key="1">
    <source>
        <dbReference type="SAM" id="MobiDB-lite"/>
    </source>
</evidence>
<evidence type="ECO:0000313" key="4">
    <source>
        <dbReference type="Proteomes" id="UP001390339"/>
    </source>
</evidence>
<dbReference type="Proteomes" id="UP001390339">
    <property type="component" value="Unassembled WGS sequence"/>
</dbReference>
<feature type="domain" description="T6SS Phospholipase effector Tle1-like catalytic" evidence="2">
    <location>
        <begin position="72"/>
        <end position="368"/>
    </location>
</feature>
<organism evidence="3 4">
    <name type="scientific">Apiospora arundinis</name>
    <dbReference type="NCBI Taxonomy" id="335852"/>
    <lineage>
        <taxon>Eukaryota</taxon>
        <taxon>Fungi</taxon>
        <taxon>Dikarya</taxon>
        <taxon>Ascomycota</taxon>
        <taxon>Pezizomycotina</taxon>
        <taxon>Sordariomycetes</taxon>
        <taxon>Xylariomycetidae</taxon>
        <taxon>Amphisphaeriales</taxon>
        <taxon>Apiosporaceae</taxon>
        <taxon>Apiospora</taxon>
    </lineage>
</organism>
<dbReference type="Pfam" id="PF09994">
    <property type="entry name" value="T6SS_Tle1-like_cat"/>
    <property type="match status" value="1"/>
</dbReference>
<keyword evidence="4" id="KW-1185">Reference proteome</keyword>
<dbReference type="InterPro" id="IPR018712">
    <property type="entry name" value="Tle1-like_cat"/>
</dbReference>
<dbReference type="PANTHER" id="PTHR33840">
    <property type="match status" value="1"/>
</dbReference>
<feature type="region of interest" description="Disordered" evidence="1">
    <location>
        <begin position="631"/>
        <end position="695"/>
    </location>
</feature>
<feature type="compositionally biased region" description="Basic and acidic residues" evidence="1">
    <location>
        <begin position="674"/>
        <end position="687"/>
    </location>
</feature>
<accession>A0ABR2IJL0</accession>
<gene>
    <name evidence="3" type="ORF">PGQ11_009656</name>
</gene>
<proteinExistence type="predicted"/>
<protein>
    <recommendedName>
        <fullName evidence="2">T6SS Phospholipase effector Tle1-like catalytic domain-containing protein</fullName>
    </recommendedName>
</protein>
<sequence length="695" mass="79610">MDTEQAQTSQTSLEGILRRMDLNTNHREIGAELLEHANKLKELINTTGVYPDHKWDGVGEFMTHVGMELEKKRLFICCDGTRNNASGTVDPLTNVAKLARAVHRTGDDKYNVPTNSDVIEHYKKDPEAKRFGSVRQIVYYSSGVGARSALGTDSLYASAFGKGLSANLLDAYCFICNNFNGRSLLDELILVGFSRGAYTVRCLARFINDIGLLRKSGLVFLQTIYKLWRDNAGYEPAEWLPEWQWPSTYRDLKNTRKALSEFFVWPGAGEKIKIKVLAEWDTVSALGLWANPLSFVGNKVPENVEHAFLAVSLHEKRQKFGPMLWDSEENRETKTNIKQCIFAGCHSDIGGGNPDPALSSASFFWMIGQIKESCKARFSHERTTLQYAIPLQLERKRWPWKRPPMCLHIQSFAKGRVNESRRGWYAVPYWLSLTMWDGKRDWLWEIFSKSEGGTAKELKKQKKHPVELKTHITVRLLYEHRFRTPAVEKGDKRLRCGFFSKYKPEKPEEPADPEDGHVPRKPWRWVKRDSQPKAFLEEEDMVDSEKKLFRNLFEQAKAIDKKNSGPYWNPDTKLEDKRKDTNWTKINRALKWVPIVKDCSFEDTFISLLDEVLETRPTQADSHLQADAVVSERAEDDLESPHSATKTEPRRADTVVSERAEDDLESPHSSTKTEPQRADSEGRESSRSRSSKSGI</sequence>
<dbReference type="EMBL" id="JAPCWZ010000005">
    <property type="protein sequence ID" value="KAK8863421.1"/>
    <property type="molecule type" value="Genomic_DNA"/>
</dbReference>